<feature type="compositionally biased region" description="Polar residues" evidence="1">
    <location>
        <begin position="66"/>
        <end position="75"/>
    </location>
</feature>
<evidence type="ECO:0000313" key="3">
    <source>
        <dbReference type="Proteomes" id="UP000503820"/>
    </source>
</evidence>
<protein>
    <submittedName>
        <fullName evidence="2">Uncharacterized protein</fullName>
    </submittedName>
</protein>
<dbReference type="EMBL" id="BLVP01000008">
    <property type="protein sequence ID" value="GFM37230.1"/>
    <property type="molecule type" value="Genomic_DNA"/>
</dbReference>
<comment type="caution">
    <text evidence="2">The sequence shown here is derived from an EMBL/GenBank/DDBJ whole genome shotgun (WGS) entry which is preliminary data.</text>
</comment>
<evidence type="ECO:0000313" key="2">
    <source>
        <dbReference type="EMBL" id="GFM37230.1"/>
    </source>
</evidence>
<name>A0A7J0BU40_9BACT</name>
<evidence type="ECO:0000256" key="1">
    <source>
        <dbReference type="SAM" id="MobiDB-lite"/>
    </source>
</evidence>
<organism evidence="2 3">
    <name type="scientific">Desulfovibrio psychrotolerans</name>
    <dbReference type="NCBI Taxonomy" id="415242"/>
    <lineage>
        <taxon>Bacteria</taxon>
        <taxon>Pseudomonadati</taxon>
        <taxon>Thermodesulfobacteriota</taxon>
        <taxon>Desulfovibrionia</taxon>
        <taxon>Desulfovibrionales</taxon>
        <taxon>Desulfovibrionaceae</taxon>
        <taxon>Desulfovibrio</taxon>
    </lineage>
</organism>
<proteinExistence type="predicted"/>
<accession>A0A7J0BU40</accession>
<reference evidence="2 3" key="1">
    <citation type="submission" date="2020-05" db="EMBL/GenBank/DDBJ databases">
        <title>Draft genome sequence of Desulfovibrio psychrotolerans JS1T.</title>
        <authorList>
            <person name="Ueno A."/>
            <person name="Tamazawa S."/>
            <person name="Tamamura S."/>
            <person name="Murakami T."/>
            <person name="Kiyama T."/>
            <person name="Inomata H."/>
            <person name="Amano Y."/>
            <person name="Miyakawa K."/>
            <person name="Tamaki H."/>
            <person name="Naganuma T."/>
            <person name="Kaneko K."/>
        </authorList>
    </citation>
    <scope>NUCLEOTIDE SEQUENCE [LARGE SCALE GENOMIC DNA]</scope>
    <source>
        <strain evidence="2 3">JS1</strain>
    </source>
</reference>
<dbReference type="AlphaFoldDB" id="A0A7J0BU40"/>
<sequence>MRTLARSVAAVKAPVHLRWPFREKCARDVQLFGRKLNLTAAQTRYFSAQAHSLFMQSFFGSTLWGTQDMTKTHSTPQKERPPAAGQEADKLQNGE</sequence>
<feature type="region of interest" description="Disordered" evidence="1">
    <location>
        <begin position="66"/>
        <end position="95"/>
    </location>
</feature>
<feature type="compositionally biased region" description="Basic and acidic residues" evidence="1">
    <location>
        <begin position="76"/>
        <end position="95"/>
    </location>
</feature>
<dbReference type="Proteomes" id="UP000503820">
    <property type="component" value="Unassembled WGS sequence"/>
</dbReference>
<gene>
    <name evidence="2" type="ORF">DSM19430T_19140</name>
</gene>
<keyword evidence="3" id="KW-1185">Reference proteome</keyword>